<dbReference type="PANTHER" id="PTHR30492:SF0">
    <property type="entry name" value="METHYLGLYOXAL SYNTHASE"/>
    <property type="match status" value="1"/>
</dbReference>
<feature type="binding site" evidence="1">
    <location>
        <begin position="58"/>
        <end position="59"/>
    </location>
    <ligand>
        <name>substrate</name>
    </ligand>
</feature>
<dbReference type="CDD" id="cd01422">
    <property type="entry name" value="MGS"/>
    <property type="match status" value="1"/>
</dbReference>
<dbReference type="HAMAP" id="MF_00549">
    <property type="entry name" value="Methylglyoxal_synth"/>
    <property type="match status" value="1"/>
</dbReference>
<keyword evidence="1 4" id="KW-0456">Lyase</keyword>
<dbReference type="Gene3D" id="3.40.50.1380">
    <property type="entry name" value="Methylglyoxal synthase-like domain"/>
    <property type="match status" value="1"/>
</dbReference>
<dbReference type="EMBL" id="JACRTK010000001">
    <property type="protein sequence ID" value="MBC8589600.1"/>
    <property type="molecule type" value="Genomic_DNA"/>
</dbReference>
<comment type="similarity">
    <text evidence="1">Belongs to the methylglyoxal synthase family.</text>
</comment>
<feature type="binding site" evidence="1">
    <location>
        <position position="16"/>
    </location>
    <ligand>
        <name>substrate</name>
    </ligand>
</feature>
<dbReference type="NCBIfam" id="NF003559">
    <property type="entry name" value="PRK05234.1"/>
    <property type="match status" value="1"/>
</dbReference>
<evidence type="ECO:0000313" key="5">
    <source>
        <dbReference type="Proteomes" id="UP000601522"/>
    </source>
</evidence>
<feature type="active site" description="Proton donor/acceptor" evidence="1 2">
    <location>
        <position position="64"/>
    </location>
</feature>
<dbReference type="SUPFAM" id="SSF52335">
    <property type="entry name" value="Methylglyoxal synthase-like"/>
    <property type="match status" value="1"/>
</dbReference>
<comment type="catalytic activity">
    <reaction evidence="1">
        <text>dihydroxyacetone phosphate = methylglyoxal + phosphate</text>
        <dbReference type="Rhea" id="RHEA:17937"/>
        <dbReference type="ChEBI" id="CHEBI:17158"/>
        <dbReference type="ChEBI" id="CHEBI:43474"/>
        <dbReference type="ChEBI" id="CHEBI:57642"/>
        <dbReference type="EC" id="4.2.3.3"/>
    </reaction>
</comment>
<keyword evidence="5" id="KW-1185">Reference proteome</keyword>
<dbReference type="NCBIfam" id="TIGR00160">
    <property type="entry name" value="MGSA"/>
    <property type="match status" value="1"/>
</dbReference>
<dbReference type="InterPro" id="IPR018148">
    <property type="entry name" value="Methylglyoxal_synth_AS"/>
</dbReference>
<dbReference type="InterPro" id="IPR004363">
    <property type="entry name" value="Methylgl_synth"/>
</dbReference>
<dbReference type="GO" id="GO:0019242">
    <property type="term" value="P:methylglyoxal biosynthetic process"/>
    <property type="evidence" value="ECO:0007669"/>
    <property type="project" value="UniProtKB-UniRule"/>
</dbReference>
<comment type="caution">
    <text evidence="4">The sequence shown here is derived from an EMBL/GenBank/DDBJ whole genome shotgun (WGS) entry which is preliminary data.</text>
</comment>
<dbReference type="PANTHER" id="PTHR30492">
    <property type="entry name" value="METHYLGLYOXAL SYNTHASE"/>
    <property type="match status" value="1"/>
</dbReference>
<proteinExistence type="inferred from homology"/>
<dbReference type="Proteomes" id="UP000601522">
    <property type="component" value="Unassembled WGS sequence"/>
</dbReference>
<comment type="function">
    <text evidence="1">Catalyzes the formation of methylglyoxal from dihydroxyacetone phosphate.</text>
</comment>
<dbReference type="PROSITE" id="PS51855">
    <property type="entry name" value="MGS"/>
    <property type="match status" value="1"/>
</dbReference>
<dbReference type="GO" id="GO:0008929">
    <property type="term" value="F:methylglyoxal synthase activity"/>
    <property type="evidence" value="ECO:0007669"/>
    <property type="project" value="UniProtKB-UniRule"/>
</dbReference>
<dbReference type="PROSITE" id="PS01335">
    <property type="entry name" value="METHYLGLYOXAL_SYNTH"/>
    <property type="match status" value="1"/>
</dbReference>
<name>A0A926F0F4_9FIRM</name>
<dbReference type="AlphaFoldDB" id="A0A926F0F4"/>
<reference evidence="4 5" key="1">
    <citation type="submission" date="2020-08" db="EMBL/GenBank/DDBJ databases">
        <title>Genome public.</title>
        <authorList>
            <person name="Liu C."/>
            <person name="Sun Q."/>
        </authorList>
    </citation>
    <scope>NUCLEOTIDE SEQUENCE [LARGE SCALE GENOMIC DNA]</scope>
    <source>
        <strain evidence="4 5">NSJ-26</strain>
    </source>
</reference>
<dbReference type="SMART" id="SM00851">
    <property type="entry name" value="MGS"/>
    <property type="match status" value="1"/>
</dbReference>
<evidence type="ECO:0000313" key="4">
    <source>
        <dbReference type="EMBL" id="MBC8589600.1"/>
    </source>
</evidence>
<feature type="binding site" evidence="1">
    <location>
        <begin position="38"/>
        <end position="41"/>
    </location>
    <ligand>
        <name>substrate</name>
    </ligand>
</feature>
<evidence type="ECO:0000256" key="1">
    <source>
        <dbReference type="HAMAP-Rule" id="MF_00549"/>
    </source>
</evidence>
<gene>
    <name evidence="1" type="primary">mgsA</name>
    <name evidence="4" type="ORF">H8689_00375</name>
</gene>
<dbReference type="InterPro" id="IPR036914">
    <property type="entry name" value="MGS-like_dom_sf"/>
</dbReference>
<evidence type="ECO:0000259" key="3">
    <source>
        <dbReference type="PROSITE" id="PS51855"/>
    </source>
</evidence>
<dbReference type="EC" id="4.2.3.3" evidence="1"/>
<feature type="binding site" evidence="1">
    <location>
        <position position="91"/>
    </location>
    <ligand>
        <name>substrate</name>
    </ligand>
</feature>
<dbReference type="Pfam" id="PF02142">
    <property type="entry name" value="MGS"/>
    <property type="match status" value="1"/>
</dbReference>
<evidence type="ECO:0000256" key="2">
    <source>
        <dbReference type="PIRSR" id="PIRSR006614-1"/>
    </source>
</evidence>
<dbReference type="GO" id="GO:0005829">
    <property type="term" value="C:cytosol"/>
    <property type="evidence" value="ECO:0007669"/>
    <property type="project" value="TreeGrafter"/>
</dbReference>
<feature type="binding site" evidence="1">
    <location>
        <position position="12"/>
    </location>
    <ligand>
        <name>substrate</name>
    </ligand>
</feature>
<organism evidence="4 5">
    <name type="scientific">Wansuia hejianensis</name>
    <dbReference type="NCBI Taxonomy" id="2763667"/>
    <lineage>
        <taxon>Bacteria</taxon>
        <taxon>Bacillati</taxon>
        <taxon>Bacillota</taxon>
        <taxon>Clostridia</taxon>
        <taxon>Lachnospirales</taxon>
        <taxon>Lachnospiraceae</taxon>
        <taxon>Wansuia</taxon>
    </lineage>
</organism>
<feature type="domain" description="MGS-like" evidence="3">
    <location>
        <begin position="1"/>
        <end position="150"/>
    </location>
</feature>
<dbReference type="InterPro" id="IPR011607">
    <property type="entry name" value="MGS-like_dom"/>
</dbReference>
<dbReference type="RefSeq" id="WP_249323221.1">
    <property type="nucleotide sequence ID" value="NZ_JACRTK010000001.1"/>
</dbReference>
<dbReference type="PIRSF" id="PIRSF006614">
    <property type="entry name" value="Methylglyox_syn"/>
    <property type="match status" value="1"/>
</dbReference>
<protein>
    <recommendedName>
        <fullName evidence="1">Methylglyoxal synthase</fullName>
        <shortName evidence="1">MGS</shortName>
        <ecNumber evidence="1">4.2.3.3</ecNumber>
    </recommendedName>
</protein>
<accession>A0A926F0F4</accession>
<sequence>MEKQKHIALVAHDNMKKELIQWVKDNKDGLKRHFLSGTGTTARLISEEVGLPVRAFKSGPLGGDQQLGARIAEGSIDLMIFFWDPLEAQPHDPDVKALLRIAVLYDIPVANNRATADFILSSPLMEYEYDRHIIDSSELMDRRTKHFLDV</sequence>